<name>A0A8B6DR96_MYTGA</name>
<dbReference type="EMBL" id="UYJE01003981">
    <property type="protein sequence ID" value="VDI23940.1"/>
    <property type="molecule type" value="Genomic_DNA"/>
</dbReference>
<dbReference type="GO" id="GO:0006508">
    <property type="term" value="P:proteolysis"/>
    <property type="evidence" value="ECO:0007669"/>
    <property type="project" value="InterPro"/>
</dbReference>
<gene>
    <name evidence="2" type="ORF">MGAL_10B024320</name>
</gene>
<reference evidence="2" key="1">
    <citation type="submission" date="2018-11" db="EMBL/GenBank/DDBJ databases">
        <authorList>
            <person name="Alioto T."/>
            <person name="Alioto T."/>
        </authorList>
    </citation>
    <scope>NUCLEOTIDE SEQUENCE</scope>
</reference>
<dbReference type="InterPro" id="IPR036465">
    <property type="entry name" value="vWFA_dom_sf"/>
</dbReference>
<accession>A0A8B6DR96</accession>
<dbReference type="Gene3D" id="3.90.70.10">
    <property type="entry name" value="Cysteine proteinases"/>
    <property type="match status" value="1"/>
</dbReference>
<keyword evidence="3" id="KW-1185">Reference proteome</keyword>
<dbReference type="InterPro" id="IPR000668">
    <property type="entry name" value="Peptidase_C1A_C"/>
</dbReference>
<dbReference type="GO" id="GO:0008234">
    <property type="term" value="F:cysteine-type peptidase activity"/>
    <property type="evidence" value="ECO:0007669"/>
    <property type="project" value="InterPro"/>
</dbReference>
<evidence type="ECO:0000259" key="1">
    <source>
        <dbReference type="Pfam" id="PF00112"/>
    </source>
</evidence>
<dbReference type="Gene3D" id="3.40.50.410">
    <property type="entry name" value="von Willebrand factor, type A domain"/>
    <property type="match status" value="1"/>
</dbReference>
<evidence type="ECO:0000313" key="3">
    <source>
        <dbReference type="Proteomes" id="UP000596742"/>
    </source>
</evidence>
<dbReference type="SUPFAM" id="SSF54001">
    <property type="entry name" value="Cysteine proteinases"/>
    <property type="match status" value="1"/>
</dbReference>
<feature type="domain" description="Peptidase C1A papain C-terminal" evidence="1">
    <location>
        <begin position="475"/>
        <end position="576"/>
    </location>
</feature>
<comment type="caution">
    <text evidence="2">The sequence shown here is derived from an EMBL/GenBank/DDBJ whole genome shotgun (WGS) entry which is preliminary data.</text>
</comment>
<dbReference type="Proteomes" id="UP000596742">
    <property type="component" value="Unassembled WGS sequence"/>
</dbReference>
<proteinExistence type="predicted"/>
<dbReference type="Pfam" id="PF00112">
    <property type="entry name" value="Peptidase_C1"/>
    <property type="match status" value="1"/>
</dbReference>
<dbReference type="AlphaFoldDB" id="A0A8B6DR96"/>
<dbReference type="InterPro" id="IPR038765">
    <property type="entry name" value="Papain-like_cys_pep_sf"/>
</dbReference>
<dbReference type="OrthoDB" id="5986014at2759"/>
<organism evidence="2 3">
    <name type="scientific">Mytilus galloprovincialis</name>
    <name type="common">Mediterranean mussel</name>
    <dbReference type="NCBI Taxonomy" id="29158"/>
    <lineage>
        <taxon>Eukaryota</taxon>
        <taxon>Metazoa</taxon>
        <taxon>Spiralia</taxon>
        <taxon>Lophotrochozoa</taxon>
        <taxon>Mollusca</taxon>
        <taxon>Bivalvia</taxon>
        <taxon>Autobranchia</taxon>
        <taxon>Pteriomorphia</taxon>
        <taxon>Mytilida</taxon>
        <taxon>Mytiloidea</taxon>
        <taxon>Mytilidae</taxon>
        <taxon>Mytilinae</taxon>
        <taxon>Mytilus</taxon>
    </lineage>
</organism>
<sequence>MPSVVGILLDLSESMKYTVFGRLDKKDQKRSRSIFTVLDEFIIKEDILPDNKIFAIGFGLRYGAQTVDLIGTIKHFREKYAKSDEKPEYSELLKKVLEKLEKDSNVSLIRFVSEDKIKKKIPYHLLSLIHDAICSSDSFLANVKSLLPRFCQPDSYMSTAKELAYSLIWKKDVDIALIFEKIKDLFLQDTNLIKLLVKEEASVYKFKTAAGSIRYWFEGKKIGDEKILNVMQAIEPFIYGEKNLLMALTNSLHIFEKSEYLKFKKYLFVLSDGQPDNSNSFDAIARKLKEEKVKVASCYVSNPLITSIQTKRLYTEEGDHWLEGAKLMFRLSSTIKTHVLPHVIFEKAGWSIDTNKNETKLFLQVNHPDHIYEACTTAKKIMSSKGALLDVLGSISLSRYIKSANKLANVTNQFRESICYAHAVATVFHLALKRVLNRAKGYPPFEDIKDALVTAFGRNGANVPSVLEHFAKEYDLHYNEVDSEMAIKAIAWNRPVITIFALTDQEWKAFSDFFSSTPHGILTKNEIDITKRDTTDSYIDGGHAVVLTSVNSECFLFMNSWGEMFGDKGFFRIQNQNVFEFKFYDVYWTDNDLQQQERQAYEQHGIRTAQKLVKELRGLNSASFTCPKCKGQSPVSSFTGNFENAICPKCTNSFDCSGEGHALAMNLYLATLLD</sequence>
<dbReference type="SUPFAM" id="SSF53300">
    <property type="entry name" value="vWA-like"/>
    <property type="match status" value="1"/>
</dbReference>
<evidence type="ECO:0000313" key="2">
    <source>
        <dbReference type="EMBL" id="VDI23940.1"/>
    </source>
</evidence>
<protein>
    <recommendedName>
        <fullName evidence="1">Peptidase C1A papain C-terminal domain-containing protein</fullName>
    </recommendedName>
</protein>